<dbReference type="Proteomes" id="UP001056120">
    <property type="component" value="Linkage Group LG18"/>
</dbReference>
<reference evidence="1 2" key="2">
    <citation type="journal article" date="2022" name="Mol. Ecol. Resour.">
        <title>The genomes of chicory, endive, great burdock and yacon provide insights into Asteraceae paleo-polyploidization history and plant inulin production.</title>
        <authorList>
            <person name="Fan W."/>
            <person name="Wang S."/>
            <person name="Wang H."/>
            <person name="Wang A."/>
            <person name="Jiang F."/>
            <person name="Liu H."/>
            <person name="Zhao H."/>
            <person name="Xu D."/>
            <person name="Zhang Y."/>
        </authorList>
    </citation>
    <scope>NUCLEOTIDE SEQUENCE [LARGE SCALE GENOMIC DNA]</scope>
    <source>
        <strain evidence="2">cv. Yunnan</strain>
        <tissue evidence="1">Leaves</tissue>
    </source>
</reference>
<evidence type="ECO:0000313" key="1">
    <source>
        <dbReference type="EMBL" id="KAI3755346.1"/>
    </source>
</evidence>
<reference evidence="2" key="1">
    <citation type="journal article" date="2022" name="Mol. Ecol. Resour.">
        <title>The genomes of chicory, endive, great burdock and yacon provide insights into Asteraceae palaeo-polyploidization history and plant inulin production.</title>
        <authorList>
            <person name="Fan W."/>
            <person name="Wang S."/>
            <person name="Wang H."/>
            <person name="Wang A."/>
            <person name="Jiang F."/>
            <person name="Liu H."/>
            <person name="Zhao H."/>
            <person name="Xu D."/>
            <person name="Zhang Y."/>
        </authorList>
    </citation>
    <scope>NUCLEOTIDE SEQUENCE [LARGE SCALE GENOMIC DNA]</scope>
    <source>
        <strain evidence="2">cv. Yunnan</strain>
    </source>
</reference>
<proteinExistence type="predicted"/>
<keyword evidence="2" id="KW-1185">Reference proteome</keyword>
<evidence type="ECO:0000313" key="2">
    <source>
        <dbReference type="Proteomes" id="UP001056120"/>
    </source>
</evidence>
<protein>
    <submittedName>
        <fullName evidence="1">Uncharacterized protein</fullName>
    </submittedName>
</protein>
<accession>A0ACB9E9G8</accession>
<dbReference type="EMBL" id="CM042035">
    <property type="protein sequence ID" value="KAI3755346.1"/>
    <property type="molecule type" value="Genomic_DNA"/>
</dbReference>
<name>A0ACB9E9G8_9ASTR</name>
<sequence length="368" mass="41445">MPGYETDDTNSECEESENKSNDGDDDLLDDAFHTGNDAEDENVRDDANFSDHVITQIVDERQEGSEQPRIQSTVDGSASEIIPHPTRKRNRQLGKTKAADSNQPVVDPPKRRGPNINRSATKTLENLPEGSKISLTMSTGTKVFVGPSASQFATECGIVMRNVKFNLLRTDRRFMEYVNEQLRIRWKRTRGNLSEHWKNNGGKMNPQFARSQMKPNCRSQEDWNHMCDYWELESTRRQNSPDSSRFSRTQATIQVSAESASEFGELVADPVTKELLHYTEKPETFIGPNVSISANVRVGACVTLMHCIILDDSEIQGEGDYKTKLGITILVYVSLSHAPHIGCDMAPLLILRKHMKSSCTSFLHDKDH</sequence>
<comment type="caution">
    <text evidence="1">The sequence shown here is derived from an EMBL/GenBank/DDBJ whole genome shotgun (WGS) entry which is preliminary data.</text>
</comment>
<organism evidence="1 2">
    <name type="scientific">Smallanthus sonchifolius</name>
    <dbReference type="NCBI Taxonomy" id="185202"/>
    <lineage>
        <taxon>Eukaryota</taxon>
        <taxon>Viridiplantae</taxon>
        <taxon>Streptophyta</taxon>
        <taxon>Embryophyta</taxon>
        <taxon>Tracheophyta</taxon>
        <taxon>Spermatophyta</taxon>
        <taxon>Magnoliopsida</taxon>
        <taxon>eudicotyledons</taxon>
        <taxon>Gunneridae</taxon>
        <taxon>Pentapetalae</taxon>
        <taxon>asterids</taxon>
        <taxon>campanulids</taxon>
        <taxon>Asterales</taxon>
        <taxon>Asteraceae</taxon>
        <taxon>Asteroideae</taxon>
        <taxon>Heliantheae alliance</taxon>
        <taxon>Millerieae</taxon>
        <taxon>Smallanthus</taxon>
    </lineage>
</organism>
<gene>
    <name evidence="1" type="ORF">L1987_55143</name>
</gene>